<proteinExistence type="predicted"/>
<evidence type="ECO:0000313" key="3">
    <source>
        <dbReference type="Proteomes" id="UP001210925"/>
    </source>
</evidence>
<comment type="caution">
    <text evidence="2">The sequence shown here is derived from an EMBL/GenBank/DDBJ whole genome shotgun (WGS) entry which is preliminary data.</text>
</comment>
<keyword evidence="1" id="KW-0472">Membrane</keyword>
<sequence length="155" mass="17556">MKEIPVSCCCLNIRISLWIYLILSAVFSLGSLLFYIQDSINTSTYILSFIIALCGMHVVRTNSIALLKIFGYVYAIWTVVILGFSIYFIQSNAFATHGGLSVFFPVLKDQRAVDKSQIITYATLGLFTFLEAMTVYYVRAYYLWMIEAHEGGIKV</sequence>
<gene>
    <name evidence="2" type="ORF">HK103_005023</name>
</gene>
<keyword evidence="1" id="KW-1133">Transmembrane helix</keyword>
<name>A0AAD5UIP3_9FUNG</name>
<feature type="transmembrane region" description="Helical" evidence="1">
    <location>
        <begin position="42"/>
        <end position="59"/>
    </location>
</feature>
<feature type="transmembrane region" description="Helical" evidence="1">
    <location>
        <begin position="71"/>
        <end position="89"/>
    </location>
</feature>
<evidence type="ECO:0000256" key="1">
    <source>
        <dbReference type="SAM" id="Phobius"/>
    </source>
</evidence>
<accession>A0AAD5UIP3</accession>
<dbReference type="Proteomes" id="UP001210925">
    <property type="component" value="Unassembled WGS sequence"/>
</dbReference>
<keyword evidence="3" id="KW-1185">Reference proteome</keyword>
<feature type="transmembrane region" description="Helical" evidence="1">
    <location>
        <begin position="118"/>
        <end position="138"/>
    </location>
</feature>
<evidence type="ECO:0000313" key="2">
    <source>
        <dbReference type="EMBL" id="KAJ3257039.1"/>
    </source>
</evidence>
<protein>
    <submittedName>
        <fullName evidence="2">Uncharacterized protein</fullName>
    </submittedName>
</protein>
<dbReference type="EMBL" id="JADGKB010000043">
    <property type="protein sequence ID" value="KAJ3257039.1"/>
    <property type="molecule type" value="Genomic_DNA"/>
</dbReference>
<keyword evidence="1" id="KW-0812">Transmembrane</keyword>
<reference evidence="2" key="1">
    <citation type="submission" date="2020-05" db="EMBL/GenBank/DDBJ databases">
        <title>Phylogenomic resolution of chytrid fungi.</title>
        <authorList>
            <person name="Stajich J.E."/>
            <person name="Amses K."/>
            <person name="Simmons R."/>
            <person name="Seto K."/>
            <person name="Myers J."/>
            <person name="Bonds A."/>
            <person name="Quandt C.A."/>
            <person name="Barry K."/>
            <person name="Liu P."/>
            <person name="Grigoriev I."/>
            <person name="Longcore J.E."/>
            <person name="James T.Y."/>
        </authorList>
    </citation>
    <scope>NUCLEOTIDE SEQUENCE</scope>
    <source>
        <strain evidence="2">PLAUS21</strain>
    </source>
</reference>
<dbReference type="AlphaFoldDB" id="A0AAD5UIP3"/>
<feature type="transmembrane region" description="Helical" evidence="1">
    <location>
        <begin position="17"/>
        <end position="36"/>
    </location>
</feature>
<organism evidence="2 3">
    <name type="scientific">Boothiomyces macroporosus</name>
    <dbReference type="NCBI Taxonomy" id="261099"/>
    <lineage>
        <taxon>Eukaryota</taxon>
        <taxon>Fungi</taxon>
        <taxon>Fungi incertae sedis</taxon>
        <taxon>Chytridiomycota</taxon>
        <taxon>Chytridiomycota incertae sedis</taxon>
        <taxon>Chytridiomycetes</taxon>
        <taxon>Rhizophydiales</taxon>
        <taxon>Terramycetaceae</taxon>
        <taxon>Boothiomyces</taxon>
    </lineage>
</organism>